<gene>
    <name evidence="1" type="primary">Gerhypos.4_23_1</name>
</gene>
<evidence type="ECO:0000313" key="2">
    <source>
        <dbReference type="Proteomes" id="UP000682539"/>
    </source>
</evidence>
<sequence length="445" mass="49010">MHHPLVGVILLSKKGTCLMSSAGIRVRDVPCKAPVGYAYSQDKYGNNITQFRDTVLGTGRQMTVSESNPRDHKTGSYRSGGKFYTSRSSYFVKLGSVKDAFWQGSDVFFSGPVICRFPTGIEMSNIGFQNPELQFGNKNESQMAIDGTNAISYDNPVNPASNLGTTLAETFREGVPSLPGIQAWKRRTEAAKAAGSEYLNYVFGWAPLAKEVHEVSKAARFHRDIMKQYHSGEGKDTHRRFDYPSDITRAISTVGTELPNISGIPDAMWDFTPAPKRTISLVRERKRWFEGCYTYALPSSTDSWRRSIGFGSDADQLFGLTLTPDLLWELTPWSWAVDWFSNAGEVINNITNFGLAGLVLRYGYMMEETIETVTAEVGSAQLFSGNPKTKSIEGLRTTSSPCSSGIECVTKRRVPASPFGFSVGWEGLSPTQLAITAALGITKLL</sequence>
<keyword evidence="2" id="KW-1185">Reference proteome</keyword>
<organism evidence="1 2">
    <name type="scientific">ssRNA phage Gerhypos.4_23</name>
    <dbReference type="NCBI Taxonomy" id="2786324"/>
    <lineage>
        <taxon>Viruses</taxon>
        <taxon>Riboviria</taxon>
        <taxon>Orthornavirae</taxon>
        <taxon>Lenarviricota</taxon>
        <taxon>Leviviricetes</taxon>
        <taxon>Timlovirales</taxon>
        <taxon>Steitzviridae</taxon>
        <taxon>Hodnevirus</taxon>
        <taxon>Hodnevirus telluradaptatum</taxon>
    </lineage>
</organism>
<dbReference type="RefSeq" id="YP_010770428.1">
    <property type="nucleotide sequence ID" value="NC_074266.1"/>
</dbReference>
<name>A0A8S5L306_9VIRU</name>
<reference evidence="1 2" key="1">
    <citation type="submission" date="2020-09" db="EMBL/GenBank/DDBJ databases">
        <title>Leviviricetes taxonomy.</title>
        <authorList>
            <person name="Stockdale S.R."/>
            <person name="Callanan J."/>
            <person name="Adriaenssens E.M."/>
            <person name="Kuhn J.H."/>
            <person name="Rumnieks J."/>
            <person name="Shkoporov A."/>
            <person name="Draper L.A."/>
            <person name="Ross P."/>
            <person name="Hill C."/>
        </authorList>
    </citation>
    <scope>NUCLEOTIDE SEQUENCE [LARGE SCALE GENOMIC DNA]</scope>
</reference>
<dbReference type="KEGG" id="vg:80399750"/>
<evidence type="ECO:0000313" key="1">
    <source>
        <dbReference type="EMBL" id="DAD52032.1"/>
    </source>
</evidence>
<protein>
    <submittedName>
        <fullName evidence="1">Maturation protein</fullName>
    </submittedName>
</protein>
<dbReference type="Proteomes" id="UP000682539">
    <property type="component" value="Segment"/>
</dbReference>
<accession>A0A8S5L306</accession>
<proteinExistence type="predicted"/>
<dbReference type="EMBL" id="BK013984">
    <property type="protein sequence ID" value="DAD52032.1"/>
    <property type="molecule type" value="Genomic_RNA"/>
</dbReference>
<dbReference type="GeneID" id="80399750"/>